<sequence>MLTFVLKLIPIGPAVGLLVVAGALQLVGVDVLGMASDFVLDLLGVPDWSGWFDSLL</sequence>
<gene>
    <name evidence="1" type="ORF">KU306_12035</name>
</gene>
<dbReference type="GeneID" id="74529647"/>
<protein>
    <submittedName>
        <fullName evidence="1">Uncharacterized protein</fullName>
    </submittedName>
</protein>
<reference evidence="1" key="1">
    <citation type="submission" date="2021-07" db="EMBL/GenBank/DDBJ databases">
        <title>Studies on halocins as antimicrobial molecules from haloarchaea.</title>
        <authorList>
            <person name="Kumar S."/>
            <person name="Khare S.K."/>
        </authorList>
    </citation>
    <scope>NUCLEOTIDE SEQUENCE</scope>
    <source>
        <strain evidence="1">NCIM 5678</strain>
    </source>
</reference>
<keyword evidence="2" id="KW-1185">Reference proteome</keyword>
<evidence type="ECO:0000313" key="1">
    <source>
        <dbReference type="EMBL" id="UVE49635.1"/>
    </source>
</evidence>
<dbReference type="EMBL" id="CP078063">
    <property type="protein sequence ID" value="UVE49635.1"/>
    <property type="molecule type" value="Genomic_DNA"/>
</dbReference>
<dbReference type="Proteomes" id="UP001058330">
    <property type="component" value="Chromosome"/>
</dbReference>
<organism evidence="1 2">
    <name type="scientific">Haloferax larsenii</name>
    <dbReference type="NCBI Taxonomy" id="302484"/>
    <lineage>
        <taxon>Archaea</taxon>
        <taxon>Methanobacteriati</taxon>
        <taxon>Methanobacteriota</taxon>
        <taxon>Stenosarchaea group</taxon>
        <taxon>Halobacteria</taxon>
        <taxon>Halobacteriales</taxon>
        <taxon>Haloferacaceae</taxon>
        <taxon>Haloferax</taxon>
    </lineage>
</organism>
<proteinExistence type="predicted"/>
<accession>A0ABY5RDH3</accession>
<dbReference type="RefSeq" id="WP_258302059.1">
    <property type="nucleotide sequence ID" value="NZ_CP078063.1"/>
</dbReference>
<evidence type="ECO:0000313" key="2">
    <source>
        <dbReference type="Proteomes" id="UP001058330"/>
    </source>
</evidence>
<name>A0ABY5RDH3_HALLR</name>